<dbReference type="InterPro" id="IPR051741">
    <property type="entry name" value="PAR6_homolog"/>
</dbReference>
<dbReference type="SUPFAM" id="SSF50156">
    <property type="entry name" value="PDZ domain-like"/>
    <property type="match status" value="1"/>
</dbReference>
<evidence type="ECO:0000256" key="1">
    <source>
        <dbReference type="SAM" id="MobiDB-lite"/>
    </source>
</evidence>
<gene>
    <name evidence="3" type="ORF">CJOHNSTONI_LOCUS6461</name>
</gene>
<name>A0A8J2M710_9BILA</name>
<sequence>MQNSATTLTKIPPIPAPKPKICQLKYQHGQIAKFGKLSRSTAGGQLPQPPGDSDTDSGICADSDNQLSPRHINVRFLGDKSKKLQHKFEIPVYREHLTPENAWYDPFTLKRVPTNLSKLSYQRRLPERLQMNCYNGQTSKNGKQYRVRFADQVSSTDGGSSSSSSCWDNTDLISVTSCGSNYSDCYRSSTEAATTTSIISANNPDQVLPTVISSNSNRVINKLSGQQCVMDNQFSFGYNCHSQPKHQYQINGSYEQDDTTSAPLPQSPGYYSMAMTRLRRSDNQYLTHSNEPFFRRFHNRSVSLPRGIHRQSVTLEIRRGSIDCSNSQHDYSSYMSEDEATSNAYLMHSVDNLSITERGQSSLMNDTSLGSGRRLPELPIDYVAYDRALQQSTFSNQRRKIRKAGVNGRSQNVGRASHSFDSKMTSTNSCCIPSLHQSHLPSVRAQLIALDHRGLRIVLIEKLQPGPFGFYVATGILNQKHGIFISRVSLPSLAPVLSVGDEIIYVEDELVKGEDLEYVQALIAGKSSVKIVLLPTVGPSIC</sequence>
<dbReference type="SMART" id="SM00228">
    <property type="entry name" value="PDZ"/>
    <property type="match status" value="1"/>
</dbReference>
<dbReference type="PANTHER" id="PTHR14102:SF14">
    <property type="entry name" value="PROTEIN CBG16414"/>
    <property type="match status" value="1"/>
</dbReference>
<feature type="domain" description="PDZ" evidence="2">
    <location>
        <begin position="457"/>
        <end position="523"/>
    </location>
</feature>
<accession>A0A8J2M710</accession>
<protein>
    <recommendedName>
        <fullName evidence="2">PDZ domain-containing protein</fullName>
    </recommendedName>
</protein>
<dbReference type="AlphaFoldDB" id="A0A8J2M710"/>
<dbReference type="PANTHER" id="PTHR14102">
    <property type="entry name" value="PAR-6-RELATED"/>
    <property type="match status" value="1"/>
</dbReference>
<evidence type="ECO:0000313" key="4">
    <source>
        <dbReference type="Proteomes" id="UP000746747"/>
    </source>
</evidence>
<reference evidence="3" key="1">
    <citation type="submission" date="2021-09" db="EMBL/GenBank/DDBJ databases">
        <authorList>
            <consortium name="Pathogen Informatics"/>
        </authorList>
    </citation>
    <scope>NUCLEOTIDE SEQUENCE</scope>
</reference>
<dbReference type="Proteomes" id="UP000746747">
    <property type="component" value="Unassembled WGS sequence"/>
</dbReference>
<dbReference type="PROSITE" id="PS50106">
    <property type="entry name" value="PDZ"/>
    <property type="match status" value="1"/>
</dbReference>
<evidence type="ECO:0000259" key="2">
    <source>
        <dbReference type="PROSITE" id="PS50106"/>
    </source>
</evidence>
<dbReference type="OrthoDB" id="10058001at2759"/>
<evidence type="ECO:0000313" key="3">
    <source>
        <dbReference type="EMBL" id="CAG9536554.1"/>
    </source>
</evidence>
<keyword evidence="4" id="KW-1185">Reference proteome</keyword>
<dbReference type="Gene3D" id="2.30.42.10">
    <property type="match status" value="1"/>
</dbReference>
<proteinExistence type="predicted"/>
<dbReference type="GO" id="GO:0007098">
    <property type="term" value="P:centrosome cycle"/>
    <property type="evidence" value="ECO:0007669"/>
    <property type="project" value="TreeGrafter"/>
</dbReference>
<organism evidence="3 4">
    <name type="scientific">Cercopithifilaria johnstoni</name>
    <dbReference type="NCBI Taxonomy" id="2874296"/>
    <lineage>
        <taxon>Eukaryota</taxon>
        <taxon>Metazoa</taxon>
        <taxon>Ecdysozoa</taxon>
        <taxon>Nematoda</taxon>
        <taxon>Chromadorea</taxon>
        <taxon>Rhabditida</taxon>
        <taxon>Spirurina</taxon>
        <taxon>Spiruromorpha</taxon>
        <taxon>Filarioidea</taxon>
        <taxon>Onchocercidae</taxon>
        <taxon>Cercopithifilaria</taxon>
    </lineage>
</organism>
<dbReference type="InterPro" id="IPR036034">
    <property type="entry name" value="PDZ_sf"/>
</dbReference>
<comment type="caution">
    <text evidence="3">The sequence shown here is derived from an EMBL/GenBank/DDBJ whole genome shotgun (WGS) entry which is preliminary data.</text>
</comment>
<feature type="region of interest" description="Disordered" evidence="1">
    <location>
        <begin position="39"/>
        <end position="59"/>
    </location>
</feature>
<dbReference type="InterPro" id="IPR001478">
    <property type="entry name" value="PDZ"/>
</dbReference>
<dbReference type="EMBL" id="CAKAEH010001464">
    <property type="protein sequence ID" value="CAG9536554.1"/>
    <property type="molecule type" value="Genomic_DNA"/>
</dbReference>